<evidence type="ECO:0000256" key="1">
    <source>
        <dbReference type="ARBA" id="ARBA00023015"/>
    </source>
</evidence>
<keyword evidence="3" id="KW-0804">Transcription</keyword>
<feature type="DNA-binding region" description="H-T-H motif" evidence="4">
    <location>
        <begin position="43"/>
        <end position="62"/>
    </location>
</feature>
<dbReference type="GO" id="GO:0003700">
    <property type="term" value="F:DNA-binding transcription factor activity"/>
    <property type="evidence" value="ECO:0007669"/>
    <property type="project" value="TreeGrafter"/>
</dbReference>
<protein>
    <submittedName>
        <fullName evidence="6">Transcriptional regulator</fullName>
    </submittedName>
</protein>
<dbReference type="InterPro" id="IPR001647">
    <property type="entry name" value="HTH_TetR"/>
</dbReference>
<dbReference type="PROSITE" id="PS50977">
    <property type="entry name" value="HTH_TETR_2"/>
    <property type="match status" value="1"/>
</dbReference>
<keyword evidence="2 4" id="KW-0238">DNA-binding</keyword>
<dbReference type="InterPro" id="IPR009057">
    <property type="entry name" value="Homeodomain-like_sf"/>
</dbReference>
<dbReference type="OrthoDB" id="9790413at2"/>
<dbReference type="InterPro" id="IPR050109">
    <property type="entry name" value="HTH-type_TetR-like_transc_reg"/>
</dbReference>
<dbReference type="PANTHER" id="PTHR30055">
    <property type="entry name" value="HTH-TYPE TRANSCRIPTIONAL REGULATOR RUTR"/>
    <property type="match status" value="1"/>
</dbReference>
<organism evidence="6 7">
    <name type="scientific">Mycolicibacter sinensis (strain JDM601)</name>
    <name type="common">Mycobacterium sinense</name>
    <dbReference type="NCBI Taxonomy" id="875328"/>
    <lineage>
        <taxon>Bacteria</taxon>
        <taxon>Bacillati</taxon>
        <taxon>Actinomycetota</taxon>
        <taxon>Actinomycetes</taxon>
        <taxon>Mycobacteriales</taxon>
        <taxon>Mycobacteriaceae</taxon>
        <taxon>Mycolicibacter</taxon>
    </lineage>
</organism>
<accession>A0A1A2ENW6</accession>
<dbReference type="Proteomes" id="UP000093985">
    <property type="component" value="Unassembled WGS sequence"/>
</dbReference>
<evidence type="ECO:0000256" key="4">
    <source>
        <dbReference type="PROSITE-ProRule" id="PRU00335"/>
    </source>
</evidence>
<dbReference type="Gene3D" id="1.10.357.10">
    <property type="entry name" value="Tetracycline Repressor, domain 2"/>
    <property type="match status" value="1"/>
</dbReference>
<dbReference type="SUPFAM" id="SSF46689">
    <property type="entry name" value="Homeodomain-like"/>
    <property type="match status" value="1"/>
</dbReference>
<dbReference type="GO" id="GO:0000976">
    <property type="term" value="F:transcription cis-regulatory region binding"/>
    <property type="evidence" value="ECO:0007669"/>
    <property type="project" value="TreeGrafter"/>
</dbReference>
<evidence type="ECO:0000313" key="6">
    <source>
        <dbReference type="EMBL" id="OBG06234.1"/>
    </source>
</evidence>
<reference evidence="7" key="1">
    <citation type="submission" date="2016-06" db="EMBL/GenBank/DDBJ databases">
        <authorList>
            <person name="Sutton G."/>
            <person name="Brinkac L."/>
            <person name="Sanka R."/>
            <person name="Adams M."/>
            <person name="Lau E."/>
            <person name="Mehaffy C."/>
            <person name="Tameris M."/>
            <person name="Hatherill M."/>
            <person name="Hanekom W."/>
            <person name="Mahomed H."/>
            <person name="Mcshane H."/>
        </authorList>
    </citation>
    <scope>NUCLEOTIDE SEQUENCE [LARGE SCALE GENOMIC DNA]</scope>
    <source>
        <strain evidence="7">852014-51077_SCH5608930-a</strain>
    </source>
</reference>
<dbReference type="EMBL" id="LZIN01000052">
    <property type="protein sequence ID" value="OBG06234.1"/>
    <property type="molecule type" value="Genomic_DNA"/>
</dbReference>
<evidence type="ECO:0000256" key="3">
    <source>
        <dbReference type="ARBA" id="ARBA00023163"/>
    </source>
</evidence>
<dbReference type="Pfam" id="PF00440">
    <property type="entry name" value="TetR_N"/>
    <property type="match status" value="1"/>
</dbReference>
<evidence type="ECO:0000256" key="2">
    <source>
        <dbReference type="ARBA" id="ARBA00023125"/>
    </source>
</evidence>
<sequence>MKRPGVVRDYGGISAVDRRAERRGKLLAAGRRIWGESGLSEVTVRGVCTAAGLIPRYFYEQFSNRDALLFAVSDDVRDQLLEAMVTAGVGDPGTLTDKLRSALTAFLDLIAADPYIHRIATSDLSAVPGLNEHRAHILDLITDSIVEHAPGVLDGEPPPPAELRRGALFIVGGVNQIIEAWLADPVESPAELAAVCSDLSVALVRSIVAPHDHSHH</sequence>
<dbReference type="PANTHER" id="PTHR30055:SF234">
    <property type="entry name" value="HTH-TYPE TRANSCRIPTIONAL REGULATOR BETI"/>
    <property type="match status" value="1"/>
</dbReference>
<comment type="caution">
    <text evidence="6">The sequence shown here is derived from an EMBL/GenBank/DDBJ whole genome shotgun (WGS) entry which is preliminary data.</text>
</comment>
<dbReference type="RefSeq" id="WP_064855123.1">
    <property type="nucleotide sequence ID" value="NZ_LZIM01000015.1"/>
</dbReference>
<dbReference type="AlphaFoldDB" id="A0A1A2ENW6"/>
<keyword evidence="1" id="KW-0805">Transcription regulation</keyword>
<name>A0A1A2ENW6_MYCSD</name>
<proteinExistence type="predicted"/>
<evidence type="ECO:0000259" key="5">
    <source>
        <dbReference type="PROSITE" id="PS50977"/>
    </source>
</evidence>
<gene>
    <name evidence="6" type="ORF">A5771_08730</name>
</gene>
<feature type="domain" description="HTH tetR-type" evidence="5">
    <location>
        <begin position="20"/>
        <end position="80"/>
    </location>
</feature>
<evidence type="ECO:0000313" key="7">
    <source>
        <dbReference type="Proteomes" id="UP000093985"/>
    </source>
</evidence>